<reference evidence="3" key="1">
    <citation type="journal article" date="2016" name="Genome Biol. Evol.">
        <title>Comparative 'omics' of the Fusarium fujikuroi species complex highlights differences in genetic potential and metabolite synthesis.</title>
        <authorList>
            <person name="Niehaus E.-M."/>
            <person name="Muensterkoetter M."/>
            <person name="Proctor R.H."/>
            <person name="Brown D.W."/>
            <person name="Sharon A."/>
            <person name="Idan Y."/>
            <person name="Oren-Young L."/>
            <person name="Sieber C.M."/>
            <person name="Novak O."/>
            <person name="Pencik A."/>
            <person name="Tarkowska D."/>
            <person name="Hromadova K."/>
            <person name="Freeman S."/>
            <person name="Maymon M."/>
            <person name="Elazar M."/>
            <person name="Youssef S.A."/>
            <person name="El-Shabrawy E.S.M."/>
            <person name="Shalaby A.B.A."/>
            <person name="Houterman P."/>
            <person name="Brock N.L."/>
            <person name="Burkhardt I."/>
            <person name="Tsavkelova E.A."/>
            <person name="Dickschat J.S."/>
            <person name="Galuszka P."/>
            <person name="Gueldener U."/>
            <person name="Tudzynski B."/>
        </authorList>
    </citation>
    <scope>NUCLEOTIDE SEQUENCE [LARGE SCALE GENOMIC DNA]</scope>
    <source>
        <strain evidence="3">MRC7560</strain>
    </source>
</reference>
<dbReference type="GeneID" id="65091297"/>
<feature type="region of interest" description="Disordered" evidence="1">
    <location>
        <begin position="36"/>
        <end position="61"/>
    </location>
</feature>
<proteinExistence type="predicted"/>
<gene>
    <name evidence="2" type="ORF">FMAN_12047</name>
</gene>
<feature type="region of interest" description="Disordered" evidence="1">
    <location>
        <begin position="1"/>
        <end position="20"/>
    </location>
</feature>
<sequence length="61" mass="6860">MEPSDSGRSESSRNHGQFDDVLEEVFLLDDIWTTAWEEPNASEDGMAENQEDESSSAPLDR</sequence>
<organism evidence="2 3">
    <name type="scientific">Fusarium mangiferae</name>
    <name type="common">Mango malformation disease fungus</name>
    <dbReference type="NCBI Taxonomy" id="192010"/>
    <lineage>
        <taxon>Eukaryota</taxon>
        <taxon>Fungi</taxon>
        <taxon>Dikarya</taxon>
        <taxon>Ascomycota</taxon>
        <taxon>Pezizomycotina</taxon>
        <taxon>Sordariomycetes</taxon>
        <taxon>Hypocreomycetidae</taxon>
        <taxon>Hypocreales</taxon>
        <taxon>Nectriaceae</taxon>
        <taxon>Fusarium</taxon>
        <taxon>Fusarium fujikuroi species complex</taxon>
    </lineage>
</organism>
<dbReference type="Proteomes" id="UP000184255">
    <property type="component" value="Unassembled WGS sequence"/>
</dbReference>
<evidence type="ECO:0000313" key="2">
    <source>
        <dbReference type="EMBL" id="CVL06956.1"/>
    </source>
</evidence>
<feature type="compositionally biased region" description="Acidic residues" evidence="1">
    <location>
        <begin position="45"/>
        <end position="54"/>
    </location>
</feature>
<name>A0A1L7UIH6_FUSMA</name>
<comment type="caution">
    <text evidence="2">The sequence shown here is derived from an EMBL/GenBank/DDBJ whole genome shotgun (WGS) entry which is preliminary data.</text>
</comment>
<feature type="compositionally biased region" description="Basic and acidic residues" evidence="1">
    <location>
        <begin position="1"/>
        <end position="18"/>
    </location>
</feature>
<accession>A0A1L7UIH6</accession>
<protein>
    <submittedName>
        <fullName evidence="2">Uncharacterized protein</fullName>
    </submittedName>
</protein>
<dbReference type="VEuPathDB" id="FungiDB:FMAN_12047"/>
<dbReference type="RefSeq" id="XP_041690237.1">
    <property type="nucleotide sequence ID" value="XM_041824792.1"/>
</dbReference>
<dbReference type="AlphaFoldDB" id="A0A1L7UIH6"/>
<keyword evidence="3" id="KW-1185">Reference proteome</keyword>
<dbReference type="EMBL" id="FCQH01000018">
    <property type="protein sequence ID" value="CVL06956.1"/>
    <property type="molecule type" value="Genomic_DNA"/>
</dbReference>
<evidence type="ECO:0000256" key="1">
    <source>
        <dbReference type="SAM" id="MobiDB-lite"/>
    </source>
</evidence>
<evidence type="ECO:0000313" key="3">
    <source>
        <dbReference type="Proteomes" id="UP000184255"/>
    </source>
</evidence>